<reference evidence="9 12" key="1">
    <citation type="submission" date="2016-08" db="EMBL/GenBank/DDBJ databases">
        <title>Candidatus Dactylopiibacterium carminicum genome sequence.</title>
        <authorList>
            <person name="Ramirez-Puebla S.T."/>
            <person name="Ormeno-Orrillo E."/>
            <person name="Vera-Ponce De Leon A."/>
            <person name="Luis L."/>
            <person name="Sanchez-Flores A."/>
            <person name="Monica R."/>
            <person name="Martinez-Romero E."/>
        </authorList>
    </citation>
    <scope>NUCLEOTIDE SEQUENCE [LARGE SCALE GENOMIC DNA]</scope>
    <source>
        <strain evidence="9">END1</strain>
    </source>
</reference>
<keyword evidence="12" id="KW-1185">Reference proteome</keyword>
<evidence type="ECO:0000313" key="12">
    <source>
        <dbReference type="Proteomes" id="UP000623509"/>
    </source>
</evidence>
<reference evidence="10 11" key="2">
    <citation type="submission" date="2017-07" db="EMBL/GenBank/DDBJ databases">
        <title>Candidatus Dactylopiibacterium carminicum, a nitrogen-fixing symbiont of the cochineal insect Dactylopius coccus and Dactylopius opuntiae (Hemiptera: Coccoidea: Dactylopiidae).</title>
        <authorList>
            <person name="Vera A."/>
        </authorList>
    </citation>
    <scope>NUCLEOTIDE SEQUENCE [LARGE SCALE GENOMIC DNA]</scope>
    <source>
        <strain evidence="10 11">NFDCM</strain>
    </source>
</reference>
<evidence type="ECO:0000256" key="2">
    <source>
        <dbReference type="ARBA" id="ARBA00005745"/>
    </source>
</evidence>
<dbReference type="InterPro" id="IPR042094">
    <property type="entry name" value="T2SS_GspF_sf"/>
</dbReference>
<comment type="similarity">
    <text evidence="2">Belongs to the GSP F family.</text>
</comment>
<evidence type="ECO:0000313" key="11">
    <source>
        <dbReference type="Proteomes" id="UP000216107"/>
    </source>
</evidence>
<dbReference type="InterPro" id="IPR003004">
    <property type="entry name" value="GspF/PilC"/>
</dbReference>
<dbReference type="InterPro" id="IPR018076">
    <property type="entry name" value="T2SS_GspF_dom"/>
</dbReference>
<dbReference type="GO" id="GO:0005886">
    <property type="term" value="C:plasma membrane"/>
    <property type="evidence" value="ECO:0007669"/>
    <property type="project" value="UniProtKB-SubCell"/>
</dbReference>
<dbReference type="PANTHER" id="PTHR30012:SF0">
    <property type="entry name" value="TYPE II SECRETION SYSTEM PROTEIN F-RELATED"/>
    <property type="match status" value="1"/>
</dbReference>
<accession>A0A272ER40</accession>
<feature type="transmembrane region" description="Helical" evidence="7">
    <location>
        <begin position="212"/>
        <end position="234"/>
    </location>
</feature>
<keyword evidence="3" id="KW-1003">Cell membrane</keyword>
<proteinExistence type="inferred from homology"/>
<feature type="domain" description="Type II secretion system protein GspF" evidence="8">
    <location>
        <begin position="62"/>
        <end position="185"/>
    </location>
</feature>
<evidence type="ECO:0000313" key="10">
    <source>
        <dbReference type="EMBL" id="PAS92589.1"/>
    </source>
</evidence>
<dbReference type="Pfam" id="PF00482">
    <property type="entry name" value="T2SSF"/>
    <property type="match status" value="2"/>
</dbReference>
<evidence type="ECO:0000256" key="4">
    <source>
        <dbReference type="ARBA" id="ARBA00022692"/>
    </source>
</evidence>
<evidence type="ECO:0000256" key="3">
    <source>
        <dbReference type="ARBA" id="ARBA00022475"/>
    </source>
</evidence>
<keyword evidence="4 7" id="KW-0812">Transmembrane</keyword>
<comment type="subcellular location">
    <subcellularLocation>
        <location evidence="1">Cell membrane</location>
        <topology evidence="1">Multi-pass membrane protein</topology>
    </subcellularLocation>
</comment>
<evidence type="ECO:0000259" key="8">
    <source>
        <dbReference type="Pfam" id="PF00482"/>
    </source>
</evidence>
<organism evidence="10 11">
    <name type="scientific">Candidatus Dactylopiibacterium carminicum</name>
    <dbReference type="NCBI Taxonomy" id="857335"/>
    <lineage>
        <taxon>Bacteria</taxon>
        <taxon>Pseudomonadati</taxon>
        <taxon>Pseudomonadota</taxon>
        <taxon>Betaproteobacteria</taxon>
        <taxon>Rhodocyclales</taxon>
        <taxon>Rhodocyclaceae</taxon>
        <taxon>Candidatus Dactylopiibacterium</taxon>
    </lineage>
</organism>
<comment type="caution">
    <text evidence="10">The sequence shown here is derived from an EMBL/GenBank/DDBJ whole genome shotgun (WGS) entry which is preliminary data.</text>
</comment>
<protein>
    <submittedName>
        <fullName evidence="9">Type II secretion system F family protein</fullName>
    </submittedName>
    <submittedName>
        <fullName evidence="10">Type II secretion system protein</fullName>
    </submittedName>
</protein>
<dbReference type="OrthoDB" id="9805682at2"/>
<dbReference type="PRINTS" id="PR00812">
    <property type="entry name" value="BCTERIALGSPF"/>
</dbReference>
<dbReference type="EMBL" id="NMRN01000034">
    <property type="protein sequence ID" value="PAS92589.1"/>
    <property type="molecule type" value="Genomic_DNA"/>
</dbReference>
<feature type="transmembrane region" description="Helical" evidence="7">
    <location>
        <begin position="163"/>
        <end position="192"/>
    </location>
</feature>
<gene>
    <name evidence="9" type="ORF">BGI27_11475</name>
    <name evidence="10" type="ORF">CGU29_10905</name>
</gene>
<dbReference type="EMBL" id="MDUX01000038">
    <property type="protein sequence ID" value="KAF7598751.1"/>
    <property type="molecule type" value="Genomic_DNA"/>
</dbReference>
<evidence type="ECO:0000256" key="1">
    <source>
        <dbReference type="ARBA" id="ARBA00004651"/>
    </source>
</evidence>
<dbReference type="AlphaFoldDB" id="A0A272ER40"/>
<dbReference type="Proteomes" id="UP000216107">
    <property type="component" value="Unassembled WGS sequence"/>
</dbReference>
<dbReference type="RefSeq" id="WP_095525022.1">
    <property type="nucleotide sequence ID" value="NZ_MDUX01000038.1"/>
</dbReference>
<evidence type="ECO:0000313" key="9">
    <source>
        <dbReference type="EMBL" id="KAF7598751.1"/>
    </source>
</evidence>
<name>A0A272ER40_9RHOO</name>
<feature type="transmembrane region" description="Helical" evidence="7">
    <location>
        <begin position="367"/>
        <end position="387"/>
    </location>
</feature>
<keyword evidence="5 7" id="KW-1133">Transmembrane helix</keyword>
<dbReference type="Gene3D" id="1.20.81.30">
    <property type="entry name" value="Type II secretion system (T2SS), domain F"/>
    <property type="match status" value="2"/>
</dbReference>
<dbReference type="Proteomes" id="UP000623509">
    <property type="component" value="Unassembled WGS sequence"/>
</dbReference>
<keyword evidence="6 7" id="KW-0472">Membrane</keyword>
<evidence type="ECO:0000256" key="5">
    <source>
        <dbReference type="ARBA" id="ARBA00022989"/>
    </source>
</evidence>
<dbReference type="PANTHER" id="PTHR30012">
    <property type="entry name" value="GENERAL SECRETION PATHWAY PROTEIN"/>
    <property type="match status" value="1"/>
</dbReference>
<evidence type="ECO:0000256" key="6">
    <source>
        <dbReference type="ARBA" id="ARBA00023136"/>
    </source>
</evidence>
<evidence type="ECO:0000256" key="7">
    <source>
        <dbReference type="SAM" id="Phobius"/>
    </source>
</evidence>
<sequence length="395" mass="43587">MQFEVRALSPDNRLHSVLIEAADTLAARKAVEAKHLRIVSIKARRGVASARSGRGAFSLVMFSQELLALLEAGLSLVEALEGLIEKESAPVPRAVMEALNVRIREGAKLSDAVAAQPEHFPALFAGIVRAAERTSDLPQALRRYIDYQTRLDAVRSRIISATIYPAVLFVVGGLVGIFLMTYVVPKFAAVYADSGREMPWMSRLLMRWGELLGNHTLLVIGAMLVLIVAAIATVRRFSREGRWSQFARRIPGISQRARILELSRLYLTMGMLLEGGIPVVMTLDMVESAVSAETRLKLRRARAEISNGEPVSRAFELHDLSTPIALRMLRVGERSGQLGTMLMRSAQFYEGESARWIENFSKIFEPAMMAIIGGVIGVIIVLLYMPIFDLAGSLQ</sequence>
<feature type="domain" description="Type II secretion system protein GspF" evidence="8">
    <location>
        <begin position="267"/>
        <end position="386"/>
    </location>
</feature>